<dbReference type="GeneID" id="30027413"/>
<feature type="domain" description="ERCC4" evidence="1">
    <location>
        <begin position="245"/>
        <end position="502"/>
    </location>
</feature>
<dbReference type="GO" id="GO:0003677">
    <property type="term" value="F:DNA binding"/>
    <property type="evidence" value="ECO:0007669"/>
    <property type="project" value="InterPro"/>
</dbReference>
<reference evidence="2 3" key="1">
    <citation type="submission" date="2016-05" db="EMBL/GenBank/DDBJ databases">
        <title>Comparative genomics of biotechnologically important yeasts.</title>
        <authorList>
            <consortium name="DOE Joint Genome Institute"/>
            <person name="Riley R."/>
            <person name="Haridas S."/>
            <person name="Wolfe K.H."/>
            <person name="Lopes M.R."/>
            <person name="Hittinger C.T."/>
            <person name="Goker M."/>
            <person name="Salamov A."/>
            <person name="Wisecaver J."/>
            <person name="Long T.M."/>
            <person name="Aerts A.L."/>
            <person name="Barry K."/>
            <person name="Choi C."/>
            <person name="Clum A."/>
            <person name="Coughlan A.Y."/>
            <person name="Deshpande S."/>
            <person name="Douglass A.P."/>
            <person name="Hanson S.J."/>
            <person name="Klenk H.-P."/>
            <person name="LaButti K."/>
            <person name="Lapidus A."/>
            <person name="Lindquist E."/>
            <person name="Lipzen A."/>
            <person name="Meier-kolthoff J.P."/>
            <person name="Ohm R.A."/>
            <person name="Otillar R.P."/>
            <person name="Pangilinan J."/>
            <person name="Peng Y."/>
            <person name="Rokas A."/>
            <person name="Rosa C.A."/>
            <person name="Scheuner C."/>
            <person name="Sibirny A.A."/>
            <person name="Slot J.C."/>
            <person name="Stielow J.B."/>
            <person name="Sun H."/>
            <person name="Kurtzman C.P."/>
            <person name="Blackwell M."/>
            <person name="Grigoriev I.V."/>
            <person name="Jeffries T.W."/>
        </authorList>
    </citation>
    <scope>NUCLEOTIDE SEQUENCE [LARGE SCALE GENOMIC DNA]</scope>
    <source>
        <strain evidence="2 3">NRRL YB-4993</strain>
    </source>
</reference>
<evidence type="ECO:0000313" key="3">
    <source>
        <dbReference type="Proteomes" id="UP000092555"/>
    </source>
</evidence>
<accession>A0A1A0H5C1</accession>
<organism evidence="2 3">
    <name type="scientific">Metschnikowia bicuspidata var. bicuspidata NRRL YB-4993</name>
    <dbReference type="NCBI Taxonomy" id="869754"/>
    <lineage>
        <taxon>Eukaryota</taxon>
        <taxon>Fungi</taxon>
        <taxon>Dikarya</taxon>
        <taxon>Ascomycota</taxon>
        <taxon>Saccharomycotina</taxon>
        <taxon>Pichiomycetes</taxon>
        <taxon>Metschnikowiaceae</taxon>
        <taxon>Metschnikowia</taxon>
    </lineage>
</organism>
<sequence length="539" mass="61000">MREVIELLSDPIEPSQLPGWPQLEGDIIELSDEVESEIIKKNTTCGESLPNILSCESSRVKPLRCLSSENLLDLGNWVSSDEESFNVSLRYTPLKISSTKPEHSVLQPQDPLVQLLPSSPVAERILELEPHSNPEILRQTIHQENRSLESTYELIGSSNELFKVTASLNALGSVLTTLDIVNKKRSIRAMSTISDPIESSSPMKSPPPRKRVKALNSREKATNDHSKAWKAANKAIRRKQDILGEMVIEIALCLEKKIETEYFRSIFVQPTVRSSYLELPLISWKRRVTAKYNKQDDTFEPCELTELSERVFILFYEAEELMIKLKSGVVSSDIERVKSRAKLQGVENDAFLLLMVPSFSEYLRKLQAVENRQYRAKTLEHLNPSQVGGSLKLRETNVMSASEALMLLIESEVNLSINIFTPRSIEEAIDWLHSFTYTIGSSIYDKFERNPEFASIGAVRLGSTPKGMFLEMVKKFNLMTDPKAENLYQYYASPLSLYKRFLESDDLGTVQGKSIVPPSVNKLMKKVFTCEDPNAVITD</sequence>
<dbReference type="OrthoDB" id="343092at2759"/>
<dbReference type="GO" id="GO:0061982">
    <property type="term" value="P:meiosis I cell cycle process"/>
    <property type="evidence" value="ECO:0007669"/>
    <property type="project" value="UniProtKB-ARBA"/>
</dbReference>
<dbReference type="SMART" id="SM00891">
    <property type="entry name" value="ERCC4"/>
    <property type="match status" value="1"/>
</dbReference>
<dbReference type="GO" id="GO:0004518">
    <property type="term" value="F:nuclease activity"/>
    <property type="evidence" value="ECO:0007669"/>
    <property type="project" value="InterPro"/>
</dbReference>
<dbReference type="RefSeq" id="XP_018709653.1">
    <property type="nucleotide sequence ID" value="XM_018854437.1"/>
</dbReference>
<comment type="caution">
    <text evidence="2">The sequence shown here is derived from an EMBL/GenBank/DDBJ whole genome shotgun (WGS) entry which is preliminary data.</text>
</comment>
<protein>
    <recommendedName>
        <fullName evidence="1">ERCC4 domain-containing protein</fullName>
    </recommendedName>
</protein>
<dbReference type="AlphaFoldDB" id="A0A1A0H5C1"/>
<dbReference type="InterPro" id="IPR006166">
    <property type="entry name" value="ERCC4_domain"/>
</dbReference>
<dbReference type="EMBL" id="LXTC01000008">
    <property type="protein sequence ID" value="OBA19118.1"/>
    <property type="molecule type" value="Genomic_DNA"/>
</dbReference>
<dbReference type="Proteomes" id="UP000092555">
    <property type="component" value="Unassembled WGS sequence"/>
</dbReference>
<gene>
    <name evidence="2" type="ORF">METBIDRAFT_13860</name>
</gene>
<keyword evidence="3" id="KW-1185">Reference proteome</keyword>
<dbReference type="GO" id="GO:0006310">
    <property type="term" value="P:DNA recombination"/>
    <property type="evidence" value="ECO:0007669"/>
    <property type="project" value="UniProtKB-ARBA"/>
</dbReference>
<evidence type="ECO:0000259" key="1">
    <source>
        <dbReference type="SMART" id="SM00891"/>
    </source>
</evidence>
<evidence type="ECO:0000313" key="2">
    <source>
        <dbReference type="EMBL" id="OBA19118.1"/>
    </source>
</evidence>
<name>A0A1A0H5C1_9ASCO</name>
<dbReference type="STRING" id="869754.A0A1A0H5C1"/>
<proteinExistence type="predicted"/>